<dbReference type="AlphaFoldDB" id="A0A3B1C6Y3"/>
<evidence type="ECO:0000313" key="1">
    <source>
        <dbReference type="EMBL" id="VAX20393.1"/>
    </source>
</evidence>
<gene>
    <name evidence="1" type="ORF">MNBD_IGNAVI01-522</name>
</gene>
<reference evidence="1" key="1">
    <citation type="submission" date="2018-06" db="EMBL/GenBank/DDBJ databases">
        <authorList>
            <person name="Zhirakovskaya E."/>
        </authorList>
    </citation>
    <scope>NUCLEOTIDE SEQUENCE</scope>
</reference>
<proteinExistence type="predicted"/>
<dbReference type="EMBL" id="UOGD01000167">
    <property type="protein sequence ID" value="VAX20393.1"/>
    <property type="molecule type" value="Genomic_DNA"/>
</dbReference>
<dbReference type="PROSITE" id="PS51257">
    <property type="entry name" value="PROKAR_LIPOPROTEIN"/>
    <property type="match status" value="1"/>
</dbReference>
<organism evidence="1">
    <name type="scientific">hydrothermal vent metagenome</name>
    <dbReference type="NCBI Taxonomy" id="652676"/>
    <lineage>
        <taxon>unclassified sequences</taxon>
        <taxon>metagenomes</taxon>
        <taxon>ecological metagenomes</taxon>
    </lineage>
</organism>
<sequence length="133" mass="14843">MKQIITFIFTLPLLFFMLSCSDDSDILSPIAELKYRVIAYKSLTDKQKESITPSWKEAYVEEGIYQTGNCTHLIILDSKTKLCFNLKDESTPINLNQTLVAVSFGTKNVTLLGPLTLIINPNNDNVIGAVGRN</sequence>
<accession>A0A3B1C6Y3</accession>
<protein>
    <submittedName>
        <fullName evidence="1">Uncharacterized protein</fullName>
    </submittedName>
</protein>
<name>A0A3B1C6Y3_9ZZZZ</name>